<name>A0A2S3IPJ9_9POAL</name>
<protein>
    <submittedName>
        <fullName evidence="3">Uncharacterized protein</fullName>
    </submittedName>
</protein>
<proteinExistence type="inferred from homology"/>
<accession>A0A2S3IPJ9</accession>
<comment type="similarity">
    <text evidence="1">Belongs to the plant acyltransferase family.</text>
</comment>
<evidence type="ECO:0000313" key="3">
    <source>
        <dbReference type="EMBL" id="PAN49077.1"/>
    </source>
</evidence>
<dbReference type="Proteomes" id="UP000243499">
    <property type="component" value="Chromosome 9"/>
</dbReference>
<gene>
    <name evidence="3" type="ORF">PAHAL_9G424500</name>
</gene>
<feature type="region of interest" description="Disordered" evidence="2">
    <location>
        <begin position="335"/>
        <end position="358"/>
    </location>
</feature>
<dbReference type="InterPro" id="IPR050898">
    <property type="entry name" value="Plant_acyltransferase"/>
</dbReference>
<dbReference type="PANTHER" id="PTHR31147:SF55">
    <property type="entry name" value="HXXXD-TYPE ACYL-TRANSFERASE FAMILY PROTEIN"/>
    <property type="match status" value="1"/>
</dbReference>
<dbReference type="EMBL" id="CM008054">
    <property type="protein sequence ID" value="PAN49077.1"/>
    <property type="molecule type" value="Genomic_DNA"/>
</dbReference>
<sequence length="442" mass="45854">MSSITVLKSSPAIVVPSEAEPEAAVAPKAGETVGLSSFDKRAGPFPVTMLLAYDRPIHEPVETIKRSLSRALAHYQPMAGRLSNGDDAGIVCSGEGVLVVGARASCDLEELLDDQKGGAARFVKDLALSYASEPCRESDPLLLVQVTEFACGGFVLGVTWNHVAADGAGMAQFLQAVGELARGVSPPSVSPVRHWDDSIPGLPAPMATAQKPSSSAASGPQDMVRLDVTIPWSLISDIRAAGVSAGGKPCTVFEAVAAVLWKCRTRASLSAVDPRSPAPLFFPCNLRALVGASAGYYGNCTVVQVVSATTGVVADSAIGDLVGLIRLAKEKVPDVLRPSSDDGNSNGGGRGQEQEEGPPVQFTMYNVLAVLSWRNLGFEAADMGSGGASRVMWDADPMAPGCVACPPRKGRDDGVSVSSICVKPEHADAFLGELAKLTASNN</sequence>
<reference evidence="3" key="1">
    <citation type="submission" date="2018-04" db="EMBL/GenBank/DDBJ databases">
        <title>WGS assembly of Panicum hallii.</title>
        <authorList>
            <person name="Lovell J."/>
            <person name="Jenkins J."/>
            <person name="Lowry D."/>
            <person name="Mamidi S."/>
            <person name="Sreedasyam A."/>
            <person name="Weng X."/>
            <person name="Barry K."/>
            <person name="Bonette J."/>
            <person name="Campitelli B."/>
            <person name="Daum C."/>
            <person name="Gordon S."/>
            <person name="Gould B."/>
            <person name="Lipzen A."/>
            <person name="Macqueen A."/>
            <person name="Palacio-Mejia J."/>
            <person name="Plott C."/>
            <person name="Shakirov E."/>
            <person name="Shu S."/>
            <person name="Yoshinaga Y."/>
            <person name="Zane M."/>
            <person name="Rokhsar D."/>
            <person name="Grimwood J."/>
            <person name="Schmutz J."/>
            <person name="Juenger T."/>
        </authorList>
    </citation>
    <scope>NUCLEOTIDE SEQUENCE [LARGE SCALE GENOMIC DNA]</scope>
    <source>
        <strain evidence="3">FIL2</strain>
    </source>
</reference>
<dbReference type="AlphaFoldDB" id="A0A2S3IPJ9"/>
<evidence type="ECO:0000256" key="2">
    <source>
        <dbReference type="SAM" id="MobiDB-lite"/>
    </source>
</evidence>
<dbReference type="InterPro" id="IPR023213">
    <property type="entry name" value="CAT-like_dom_sf"/>
</dbReference>
<dbReference type="PANTHER" id="PTHR31147">
    <property type="entry name" value="ACYL TRANSFERASE 4"/>
    <property type="match status" value="1"/>
</dbReference>
<dbReference type="Gramene" id="PAN49077">
    <property type="protein sequence ID" value="PAN49077"/>
    <property type="gene ID" value="PAHAL_9G424500"/>
</dbReference>
<dbReference type="Pfam" id="PF02458">
    <property type="entry name" value="Transferase"/>
    <property type="match status" value="1"/>
</dbReference>
<dbReference type="GO" id="GO:0016747">
    <property type="term" value="F:acyltransferase activity, transferring groups other than amino-acyl groups"/>
    <property type="evidence" value="ECO:0007669"/>
    <property type="project" value="UniProtKB-ARBA"/>
</dbReference>
<organism evidence="3">
    <name type="scientific">Panicum hallii</name>
    <dbReference type="NCBI Taxonomy" id="206008"/>
    <lineage>
        <taxon>Eukaryota</taxon>
        <taxon>Viridiplantae</taxon>
        <taxon>Streptophyta</taxon>
        <taxon>Embryophyta</taxon>
        <taxon>Tracheophyta</taxon>
        <taxon>Spermatophyta</taxon>
        <taxon>Magnoliopsida</taxon>
        <taxon>Liliopsida</taxon>
        <taxon>Poales</taxon>
        <taxon>Poaceae</taxon>
        <taxon>PACMAD clade</taxon>
        <taxon>Panicoideae</taxon>
        <taxon>Panicodae</taxon>
        <taxon>Paniceae</taxon>
        <taxon>Panicinae</taxon>
        <taxon>Panicum</taxon>
        <taxon>Panicum sect. Panicum</taxon>
    </lineage>
</organism>
<evidence type="ECO:0000256" key="1">
    <source>
        <dbReference type="ARBA" id="ARBA00009861"/>
    </source>
</evidence>
<dbReference type="Gene3D" id="3.30.559.10">
    <property type="entry name" value="Chloramphenicol acetyltransferase-like domain"/>
    <property type="match status" value="2"/>
</dbReference>